<name>A0A8H3LQD0_9GLOM</name>
<dbReference type="Pfam" id="PF02845">
    <property type="entry name" value="CUE"/>
    <property type="match status" value="1"/>
</dbReference>
<dbReference type="GO" id="GO:0043130">
    <property type="term" value="F:ubiquitin binding"/>
    <property type="evidence" value="ECO:0007669"/>
    <property type="project" value="InterPro"/>
</dbReference>
<gene>
    <name evidence="3" type="ORF">RCL2_001749800</name>
</gene>
<proteinExistence type="predicted"/>
<evidence type="ECO:0000259" key="2">
    <source>
        <dbReference type="PROSITE" id="PS51140"/>
    </source>
</evidence>
<dbReference type="SUPFAM" id="SSF46934">
    <property type="entry name" value="UBA-like"/>
    <property type="match status" value="1"/>
</dbReference>
<dbReference type="PANTHER" id="PTHR21494:SF0">
    <property type="entry name" value="ACTIVATING SIGNAL COINTEGRATOR 1 COMPLEX SUBUNIT 2"/>
    <property type="match status" value="1"/>
</dbReference>
<protein>
    <submittedName>
        <fullName evidence="3">Activating signal cointegrator 1 complex subunit 2</fullName>
    </submittedName>
</protein>
<feature type="region of interest" description="Disordered" evidence="1">
    <location>
        <begin position="683"/>
        <end position="769"/>
    </location>
</feature>
<reference evidence="3" key="1">
    <citation type="submission" date="2019-10" db="EMBL/GenBank/DDBJ databases">
        <title>Conservation and host-specific expression of non-tandemly repeated heterogenous ribosome RNA gene in arbuscular mycorrhizal fungi.</title>
        <authorList>
            <person name="Maeda T."/>
            <person name="Kobayashi Y."/>
            <person name="Nakagawa T."/>
            <person name="Ezawa T."/>
            <person name="Yamaguchi K."/>
            <person name="Bino T."/>
            <person name="Nishimoto Y."/>
            <person name="Shigenobu S."/>
            <person name="Kawaguchi M."/>
        </authorList>
    </citation>
    <scope>NUCLEOTIDE SEQUENCE</scope>
    <source>
        <strain evidence="3">HR1</strain>
    </source>
</reference>
<organism evidence="3 4">
    <name type="scientific">Rhizophagus clarus</name>
    <dbReference type="NCBI Taxonomy" id="94130"/>
    <lineage>
        <taxon>Eukaryota</taxon>
        <taxon>Fungi</taxon>
        <taxon>Fungi incertae sedis</taxon>
        <taxon>Mucoromycota</taxon>
        <taxon>Glomeromycotina</taxon>
        <taxon>Glomeromycetes</taxon>
        <taxon>Glomerales</taxon>
        <taxon>Glomeraceae</taxon>
        <taxon>Rhizophagus</taxon>
    </lineage>
</organism>
<dbReference type="Proteomes" id="UP000615446">
    <property type="component" value="Unassembled WGS sequence"/>
</dbReference>
<feature type="domain" description="CUE" evidence="2">
    <location>
        <begin position="436"/>
        <end position="479"/>
    </location>
</feature>
<dbReference type="InterPro" id="IPR009060">
    <property type="entry name" value="UBA-like_sf"/>
</dbReference>
<dbReference type="Gene3D" id="1.10.8.10">
    <property type="entry name" value="DNA helicase RuvA subunit, C-terminal domain"/>
    <property type="match status" value="1"/>
</dbReference>
<comment type="caution">
    <text evidence="3">The sequence shown here is derived from an EMBL/GenBank/DDBJ whole genome shotgun (WGS) entry which is preliminary data.</text>
</comment>
<dbReference type="OrthoDB" id="5577209at2759"/>
<dbReference type="AlphaFoldDB" id="A0A8H3LQD0"/>
<evidence type="ECO:0000256" key="1">
    <source>
        <dbReference type="SAM" id="MobiDB-lite"/>
    </source>
</evidence>
<dbReference type="InterPro" id="IPR003892">
    <property type="entry name" value="CUE"/>
</dbReference>
<sequence>MVTVNIKKLIFPPYVEDLESQNFTEENWTEAIEVWDTNLSLLLRLQDAAFSKQMLQNESLHEFLGTFLGTRARSRNVKHIDKREIELDKKVLAVLLRMTESKISLDQPENSTMLVNELYIKNVISVPFLLDLVITYGKSNFTHTKKILDNITGLVPKLMQDFEIHSITVINYIKTIKDKFVEMGEKGYECEDVNFDSNVHDTKVYLSFILDIYITLDCLFTVFKPVVNIFNNEEDESFLLKIKTFYDETIPFISKLISENELNDLNILKHVLVSLAYHTLDACYFNPLGFTSIEEDNFSFIKFDENLNDDKIKEILASMNDVIMCIIELSPLEKPVQCFVDAPLILDMEIEFDLNGKLTKIKNEISDGDDVQIDYIIKSLESLRLMNQETEKVPWNIRLKQKQKRYISRIANGEVKSNGINDNGIDDDEINDNETYLISLISQVQEVFPDLGEGFIEACLSTYDNNVETVIDRLLTQSLPEHLASMDHTLSREVEVIKNSNDDLLSQRRNIFDNDEFDVFSGKTLDTSRIHRGKKNRGTADKLLDDKSFIETNKESMMNMIYNTMYEDEYDDTYDTSGLNMRGIDLRMVDEIDELGTNSRNKTEIDPGIMHEEKLIKMYQSDPSIFDRTNAVRKSDKRAQLRKITKMTDEQIEGWYIMFQRNPRKDKLLAKYEWKGEQEELFFDDESSSRSSSRQGNYGQVRGRPRGRGGSRGRGRGRGRGGGEGEAQFSRNSNAVVATTHSRYKYKNNYNQKNAYAKKMSRGFGRSPE</sequence>
<dbReference type="SMART" id="SM00546">
    <property type="entry name" value="CUE"/>
    <property type="match status" value="1"/>
</dbReference>
<feature type="compositionally biased region" description="Polar residues" evidence="1">
    <location>
        <begin position="729"/>
        <end position="741"/>
    </location>
</feature>
<dbReference type="PROSITE" id="PS51140">
    <property type="entry name" value="CUE"/>
    <property type="match status" value="1"/>
</dbReference>
<evidence type="ECO:0000313" key="4">
    <source>
        <dbReference type="Proteomes" id="UP000615446"/>
    </source>
</evidence>
<accession>A0A8H3LQD0</accession>
<dbReference type="EMBL" id="BLAL01000196">
    <property type="protein sequence ID" value="GES90662.1"/>
    <property type="molecule type" value="Genomic_DNA"/>
</dbReference>
<evidence type="ECO:0000313" key="3">
    <source>
        <dbReference type="EMBL" id="GES90662.1"/>
    </source>
</evidence>
<dbReference type="InterPro" id="IPR052586">
    <property type="entry name" value="ASCC2"/>
</dbReference>
<feature type="compositionally biased region" description="Basic residues" evidence="1">
    <location>
        <begin position="703"/>
        <end position="719"/>
    </location>
</feature>
<dbReference type="CDD" id="cd14364">
    <property type="entry name" value="CUE_ASCC2"/>
    <property type="match status" value="1"/>
</dbReference>
<feature type="compositionally biased region" description="Low complexity" evidence="1">
    <location>
        <begin position="747"/>
        <end position="758"/>
    </location>
</feature>
<dbReference type="PANTHER" id="PTHR21494">
    <property type="entry name" value="ACTIVATING SIGNAL COINTEGRATOR 1 COMPLEX SUBUNIT 2 ASC-1 COMPLEX SUBUNIT P100"/>
    <property type="match status" value="1"/>
</dbReference>
<dbReference type="InterPro" id="IPR041800">
    <property type="entry name" value="ASCC2_CUE"/>
</dbReference>